<dbReference type="GO" id="GO:0019239">
    <property type="term" value="F:deaminase activity"/>
    <property type="evidence" value="ECO:0007669"/>
    <property type="project" value="UniProtKB-ARBA"/>
</dbReference>
<keyword evidence="6" id="KW-0694">RNA-binding</keyword>
<dbReference type="Pfam" id="PF01195">
    <property type="entry name" value="Pept_tRNA_hydro"/>
    <property type="match status" value="1"/>
</dbReference>
<dbReference type="Gene3D" id="3.40.50.1470">
    <property type="entry name" value="Peptidyl-tRNA hydrolase"/>
    <property type="match status" value="1"/>
</dbReference>
<dbReference type="AlphaFoldDB" id="A0A9N8VDT1"/>
<dbReference type="CDD" id="cd00462">
    <property type="entry name" value="PTH"/>
    <property type="match status" value="1"/>
</dbReference>
<keyword evidence="4 8" id="KW-0378">Hydrolase</keyword>
<evidence type="ECO:0000256" key="9">
    <source>
        <dbReference type="RuleBase" id="RU004320"/>
    </source>
</evidence>
<keyword evidence="3" id="KW-0479">Metal-binding</keyword>
<organism evidence="11 12">
    <name type="scientific">Racocetra fulgida</name>
    <dbReference type="NCBI Taxonomy" id="60492"/>
    <lineage>
        <taxon>Eukaryota</taxon>
        <taxon>Fungi</taxon>
        <taxon>Fungi incertae sedis</taxon>
        <taxon>Mucoromycota</taxon>
        <taxon>Glomeromycotina</taxon>
        <taxon>Glomeromycetes</taxon>
        <taxon>Diversisporales</taxon>
        <taxon>Gigasporaceae</taxon>
        <taxon>Racocetra</taxon>
    </lineage>
</organism>
<dbReference type="PROSITE" id="PS00903">
    <property type="entry name" value="CYT_DCMP_DEAMINASES_1"/>
    <property type="match status" value="1"/>
</dbReference>
<comment type="catalytic activity">
    <reaction evidence="8">
        <text>an N-acyl-L-alpha-aminoacyl-tRNA + H2O = an N-acyl-L-amino acid + a tRNA + H(+)</text>
        <dbReference type="Rhea" id="RHEA:54448"/>
        <dbReference type="Rhea" id="RHEA-COMP:10123"/>
        <dbReference type="Rhea" id="RHEA-COMP:13883"/>
        <dbReference type="ChEBI" id="CHEBI:15377"/>
        <dbReference type="ChEBI" id="CHEBI:15378"/>
        <dbReference type="ChEBI" id="CHEBI:59874"/>
        <dbReference type="ChEBI" id="CHEBI:78442"/>
        <dbReference type="ChEBI" id="CHEBI:138191"/>
        <dbReference type="EC" id="3.1.1.29"/>
    </reaction>
</comment>
<dbReference type="GO" id="GO:0006139">
    <property type="term" value="P:nucleobase-containing compound metabolic process"/>
    <property type="evidence" value="ECO:0007669"/>
    <property type="project" value="UniProtKB-ARBA"/>
</dbReference>
<comment type="similarity">
    <text evidence="7 9">Belongs to the PTH family.</text>
</comment>
<dbReference type="SUPFAM" id="SSF53927">
    <property type="entry name" value="Cytidine deaminase-like"/>
    <property type="match status" value="1"/>
</dbReference>
<dbReference type="PANTHER" id="PTHR17224:SF1">
    <property type="entry name" value="PEPTIDYL-TRNA HYDROLASE"/>
    <property type="match status" value="1"/>
</dbReference>
<comment type="caution">
    <text evidence="11">The sequence shown here is derived from an EMBL/GenBank/DDBJ whole genome shotgun (WGS) entry which is preliminary data.</text>
</comment>
<dbReference type="EC" id="3.1.1.29" evidence="1 8"/>
<evidence type="ECO:0000256" key="5">
    <source>
        <dbReference type="ARBA" id="ARBA00022833"/>
    </source>
</evidence>
<name>A0A9N8VDT1_9GLOM</name>
<dbReference type="PROSITE" id="PS01195">
    <property type="entry name" value="PEPT_TRNA_HYDROL_1"/>
    <property type="match status" value="1"/>
</dbReference>
<accession>A0A9N8VDT1</accession>
<dbReference type="GO" id="GO:0004045">
    <property type="term" value="F:peptidyl-tRNA hydrolase activity"/>
    <property type="evidence" value="ECO:0007669"/>
    <property type="project" value="UniProtKB-EC"/>
</dbReference>
<dbReference type="Pfam" id="PF00383">
    <property type="entry name" value="dCMP_cyt_deam_1"/>
    <property type="match status" value="1"/>
</dbReference>
<dbReference type="PROSITE" id="PS01196">
    <property type="entry name" value="PEPT_TRNA_HYDROL_2"/>
    <property type="match status" value="1"/>
</dbReference>
<evidence type="ECO:0000256" key="2">
    <source>
        <dbReference type="ARBA" id="ARBA00022555"/>
    </source>
</evidence>
<evidence type="ECO:0000256" key="4">
    <source>
        <dbReference type="ARBA" id="ARBA00022801"/>
    </source>
</evidence>
<dbReference type="PANTHER" id="PTHR17224">
    <property type="entry name" value="PEPTIDYL-TRNA HYDROLASE"/>
    <property type="match status" value="1"/>
</dbReference>
<dbReference type="InterPro" id="IPR036416">
    <property type="entry name" value="Pept_tRNA_hydro_sf"/>
</dbReference>
<keyword evidence="12" id="KW-1185">Reference proteome</keyword>
<dbReference type="InterPro" id="IPR016193">
    <property type="entry name" value="Cytidine_deaminase-like"/>
</dbReference>
<dbReference type="InterPro" id="IPR018171">
    <property type="entry name" value="Pept_tRNA_hydro_CS"/>
</dbReference>
<dbReference type="EMBL" id="CAJVPZ010000002">
    <property type="protein sequence ID" value="CAG8447780.1"/>
    <property type="molecule type" value="Genomic_DNA"/>
</dbReference>
<dbReference type="InterPro" id="IPR016192">
    <property type="entry name" value="APOBEC/CMP_deaminase_Zn-bd"/>
</dbReference>
<protein>
    <recommendedName>
        <fullName evidence="1 8">Peptidyl-tRNA hydrolase</fullName>
        <ecNumber evidence="1 8">3.1.1.29</ecNumber>
    </recommendedName>
</protein>
<proteinExistence type="inferred from homology"/>
<dbReference type="PROSITE" id="PS51747">
    <property type="entry name" value="CYT_DCMP_DEAMINASES_2"/>
    <property type="match status" value="1"/>
</dbReference>
<dbReference type="OrthoDB" id="1711136at2759"/>
<evidence type="ECO:0000256" key="3">
    <source>
        <dbReference type="ARBA" id="ARBA00022723"/>
    </source>
</evidence>
<dbReference type="InterPro" id="IPR002125">
    <property type="entry name" value="CMP_dCMP_dom"/>
</dbReference>
<evidence type="ECO:0000313" key="12">
    <source>
        <dbReference type="Proteomes" id="UP000789396"/>
    </source>
</evidence>
<dbReference type="InterPro" id="IPR001328">
    <property type="entry name" value="Pept_tRNA_hydro"/>
</dbReference>
<evidence type="ECO:0000313" key="11">
    <source>
        <dbReference type="EMBL" id="CAG8447780.1"/>
    </source>
</evidence>
<evidence type="ECO:0000256" key="1">
    <source>
        <dbReference type="ARBA" id="ARBA00013260"/>
    </source>
</evidence>
<keyword evidence="5" id="KW-0862">Zinc</keyword>
<gene>
    <name evidence="11" type="ORF">RFULGI_LOCUS43</name>
</gene>
<evidence type="ECO:0000259" key="10">
    <source>
        <dbReference type="PROSITE" id="PS51747"/>
    </source>
</evidence>
<evidence type="ECO:0000256" key="8">
    <source>
        <dbReference type="RuleBase" id="RU000673"/>
    </source>
</evidence>
<dbReference type="SUPFAM" id="SSF53178">
    <property type="entry name" value="Peptidyl-tRNA hydrolase-like"/>
    <property type="match status" value="1"/>
</dbReference>
<dbReference type="NCBIfam" id="TIGR00447">
    <property type="entry name" value="pth"/>
    <property type="match status" value="1"/>
</dbReference>
<dbReference type="GO" id="GO:0008270">
    <property type="term" value="F:zinc ion binding"/>
    <property type="evidence" value="ECO:0007669"/>
    <property type="project" value="InterPro"/>
</dbReference>
<reference evidence="11" key="1">
    <citation type="submission" date="2021-06" db="EMBL/GenBank/DDBJ databases">
        <authorList>
            <person name="Kallberg Y."/>
            <person name="Tangrot J."/>
            <person name="Rosling A."/>
        </authorList>
    </citation>
    <scope>NUCLEOTIDE SEQUENCE</scope>
    <source>
        <strain evidence="11">IN212</strain>
    </source>
</reference>
<dbReference type="Proteomes" id="UP000789396">
    <property type="component" value="Unassembled WGS sequence"/>
</dbReference>
<keyword evidence="2" id="KW-0820">tRNA-binding</keyword>
<evidence type="ECO:0000256" key="6">
    <source>
        <dbReference type="ARBA" id="ARBA00022884"/>
    </source>
</evidence>
<feature type="domain" description="CMP/dCMP-type deaminase" evidence="10">
    <location>
        <begin position="118"/>
        <end position="239"/>
    </location>
</feature>
<dbReference type="GO" id="GO:0000049">
    <property type="term" value="F:tRNA binding"/>
    <property type="evidence" value="ECO:0007669"/>
    <property type="project" value="UniProtKB-KW"/>
</dbReference>
<dbReference type="Gene3D" id="3.40.140.10">
    <property type="entry name" value="Cytidine Deaminase, domain 2"/>
    <property type="match status" value="1"/>
</dbReference>
<dbReference type="GO" id="GO:0016814">
    <property type="term" value="F:hydrolase activity, acting on carbon-nitrogen (but not peptide) bonds, in cyclic amidines"/>
    <property type="evidence" value="ECO:0007669"/>
    <property type="project" value="UniProtKB-ARBA"/>
</dbReference>
<sequence length="251" mass="28436">MKLIVGLGNPGKEYENTRHNLGFIIVDRLVQKLNVELSKKKFNGLYCRTSEYILLQPQNYMNNSGECIRAFLNYFRIPVDNLLVIYDDIALPLGKFRYRSQGSAGGHNGVKDIIEVLGILQNFQSAEKEEIKKIIPDLLTDPNTQVGAVIVNQNKEIVATGYNETKYPYVVHAEANAIIHARQNCRGFSLYTTLFPCCECAKLIIQAGIKHIFYSHDKYNEKEEVMAAKRMLKDAGVEYGLVAAPKIVFER</sequence>
<evidence type="ECO:0000256" key="7">
    <source>
        <dbReference type="ARBA" id="ARBA00038063"/>
    </source>
</evidence>